<feature type="coiled-coil region" evidence="1">
    <location>
        <begin position="2013"/>
        <end position="2047"/>
    </location>
</feature>
<dbReference type="Pfam" id="PF15082">
    <property type="entry name" value="DUF4549"/>
    <property type="match status" value="1"/>
</dbReference>
<dbReference type="InterPro" id="IPR040401">
    <property type="entry name" value="CCDC162"/>
</dbReference>
<dbReference type="InterPro" id="IPR029376">
    <property type="entry name" value="DUF4549"/>
</dbReference>
<feature type="coiled-coil region" evidence="1">
    <location>
        <begin position="134"/>
        <end position="161"/>
    </location>
</feature>
<keyword evidence="1" id="KW-0175">Coiled coil</keyword>
<dbReference type="PANTHER" id="PTHR33331">
    <property type="entry name" value="COILED-COIL DOMAIN-CONTAINING PROTEIN 162"/>
    <property type="match status" value="1"/>
</dbReference>
<reference evidence="5" key="1">
    <citation type="submission" date="2023-11" db="UniProtKB">
        <authorList>
            <consortium name="WormBaseParasite"/>
        </authorList>
    </citation>
    <scope>IDENTIFICATION</scope>
</reference>
<feature type="coiled-coil region" evidence="1">
    <location>
        <begin position="2271"/>
        <end position="2308"/>
    </location>
</feature>
<evidence type="ECO:0000259" key="3">
    <source>
        <dbReference type="Pfam" id="PF15082"/>
    </source>
</evidence>
<accession>A0AA85ACJ1</accession>
<feature type="coiled-coil region" evidence="1">
    <location>
        <begin position="2182"/>
        <end position="2216"/>
    </location>
</feature>
<evidence type="ECO:0000256" key="2">
    <source>
        <dbReference type="SAM" id="MobiDB-lite"/>
    </source>
</evidence>
<feature type="compositionally biased region" description="Polar residues" evidence="2">
    <location>
        <begin position="1474"/>
        <end position="1493"/>
    </location>
</feature>
<sequence>MDEEVIKEQEDGLRGDILDLKAQIEESELIYGIPSKGMGSVYVPKDLEYFSRERKCALHKTMQVLEPQSIFLQADLMVKELDASSRREYTEKSLPILLHQFFIDRMHQMVILKHCYLLRWKRYCFSTSAIESICSEYLDRLQQLTNEYLDASSRARRLASTTEGLLTGSDCGIEDVTVDDYQVYLRHIVYHLRSLSYVNQILNVIKWFPYHYRDKLKGSLNKENMDVTKKDYLLDKHESQEHKMLTGLTPVNKIEVLYENVSDDRSKQNYLRITTDGENDIMSSTMPKGKAEANTNRTSELPGKSSVYNNKQEIFNKIDTNTSKKTGNENIRTKSVGFKPDEERISVMQNEGISERSPNHLHFSEQKRQPSRMTNSISLSLNDSSLENKNSLLLAVTSGVTNEKVSVLPLHTNDLETIRPHLVLLCQTYNIEMDIDSIRSPSDEMELFAVINRKFQHIFNYQDEMYDFRTYDHTKAVGERWGLDMWLHAMKKPSNWLEFIKLKPRRDERVVKYMMGLRCNVVIDDLLLAASKFLHIRLSERVQDALRHHVMVIPHSPKIRTVSVLSHKDGQNTVEIFKKIYTNPELYSNSIGSVEGGKSKRDDYDFTQTMRRLGLDDDMSGSNDSINGQGAYLSFLHLRHLKLRDLMRTCISILNYFRSIERTLTINDQGLSINGKGGVERISPQNHRVGVDGQDNQRCGNSLNVHGYLFNTPQEFKVKELEFMQFAEIENHDDFYYHEEGRIHVKDQVGYWIVYDCALNDFKELEHDLLLIATKFLQNNKPVPISVDHKQKSTIIDNDREDFDIALYAHREVDRFGILYDIWSNETAFQEAKKNLMDIYLEAYNHIISRDSRRKLSQMMIDLMYKRPRLDFNENYFITAYKYECAILRQRKEIMKSILINQISNEREYLKKLHTDKVEYGLPPPLIEKCLIAPNTDDTHIEKPVLCPVYLLEFHPSLACTPSLIESIDESVRTTITMLTPKRQIQSIILEKQFFDYLKYEIDTWRPLGASYTAQIQKDLFSPYFIEDVVQMSELCNQYILSVQQRNSRGDKKTRQNFLLNELGRLLDLVTLRHRLIDCMWECEVLSKLYLSISNRMGFNDFHLFIRPLQFESAKYKEGVEELKPPIYITSIHDDDSLLDKYLPSALPLAIHELDETQVGKFSFRGKATIMEMLETRGIENLLTVLQVQTVHKNGLIAAILLAFNGCPAFYTSHAPKFKNGLIRTVDTGNNSINNNDISGAQIGPTPLAVERSTHQLNAEYYPEAFFSIQLEKGPSRDRVCNAFIKKTQGGGIAASKSTAESEKMKREFISQFCHDFCERVQHASLRAQIIETYSSILITLENVPVVREEFFIIGYAFEKKAPEEDLGKQEIDFKSLRNRPRRVLSSDGTEFYNLWFIPHFIEVLFVFRHLNDEACTKALRLMARIARALHDILHYLVAYAKLGISSSKTTAEQKHQMSVSFDKNQIKNDRSTTGKTLNSSKQTTTNVTSTGSNKSMSLALSTSADPTTPLNFNIQEHSLVFDQLIVAELREIQYQINRLPNSTDPEQIIQLLTLRRETMFLKFDLCIRNILGETFLAAGNEDAYNELTVNSHFPLFELSNSQRPCVNAIELSIPEPLEPQDDKAQEILPWRTMINYYGPYLLLNSSWKQIEYNISLCLAGLKPVDCPTVHGELLAMNLTLDDIVETGDIVEACACDRLTIQEVDNMHLILGKRTKDKKREGTPEAEEPVVKQTTNIQTQDVDRITVKDSEMNKLSILNTPIAAYKLIKKYLILRKRIELLKYAWGTRRLGIEQINTSKTFKMFCSVYKNEQLYSLIRSLSLQFNQPDIFTLASLNDTDIFVIPKNIPEIIVRQRQLLKLIEAFELFMISDLRKLIVRQTDLVIKERNREEGNLPLDLWKRPAMKETLSVKRPALAEEFLSQLISHSIHNEESGIYTITKENFNLIVQNVAISVMHSEKETFEHYSMYYENLLKNQHHLMYANEREIQDLRDKLHQKDLETGTTVQFQMSEKVHDLLLEVTALRARILELEEKHKETEAKVQKRVRKELSDSIRKLFGLSFEQKSRIDEYRNQLKAITLQRIAEIKEEASTEMLRIKERTAVGTSAEDELTERNYHLSKEITTLHQHNISLQQMMNRLKVMAQWQQTTLKCIFEKQLGIVENQRNQNKTNVTRLNMLSEQQIRLLNEEITNVREHLANTQKHLNDLRIALDKEMKDKIDRKHAAERKAATDKQMAIVKQMHIDQLITEITEKDTVLNEMNTILSVSAKTRKQEADKSIRQVDLLRKQLKEEKRLKQSALQKIDDIMSQLYQFESVQTASSEIKQKPSSANLLGRTDKGQSTGIRTKVQGNQVQKTRPVTVSIPSLRERLAEKLLKDIPPDTHKQLVQFQKDKNF</sequence>
<proteinExistence type="predicted"/>
<evidence type="ECO:0000313" key="4">
    <source>
        <dbReference type="Proteomes" id="UP000050790"/>
    </source>
</evidence>
<feature type="region of interest" description="Disordered" evidence="2">
    <location>
        <begin position="279"/>
        <end position="305"/>
    </location>
</feature>
<organism evidence="4 5">
    <name type="scientific">Schistosoma margrebowiei</name>
    <dbReference type="NCBI Taxonomy" id="48269"/>
    <lineage>
        <taxon>Eukaryota</taxon>
        <taxon>Metazoa</taxon>
        <taxon>Spiralia</taxon>
        <taxon>Lophotrochozoa</taxon>
        <taxon>Platyhelminthes</taxon>
        <taxon>Trematoda</taxon>
        <taxon>Digenea</taxon>
        <taxon>Strigeidida</taxon>
        <taxon>Schistosomatoidea</taxon>
        <taxon>Schistosomatidae</taxon>
        <taxon>Schistosoma</taxon>
    </lineage>
</organism>
<evidence type="ECO:0000313" key="5">
    <source>
        <dbReference type="WBParaSite" id="SMRG1_77020.1"/>
    </source>
</evidence>
<dbReference type="Proteomes" id="UP000050790">
    <property type="component" value="Unassembled WGS sequence"/>
</dbReference>
<protein>
    <recommendedName>
        <fullName evidence="3">DUF4549 domain-containing protein</fullName>
    </recommendedName>
</protein>
<feature type="region of interest" description="Disordered" evidence="2">
    <location>
        <begin position="1468"/>
        <end position="1493"/>
    </location>
</feature>
<evidence type="ECO:0000256" key="1">
    <source>
        <dbReference type="SAM" id="Coils"/>
    </source>
</evidence>
<feature type="domain" description="DUF4549" evidence="3">
    <location>
        <begin position="4"/>
        <end position="137"/>
    </location>
</feature>
<feature type="region of interest" description="Disordered" evidence="2">
    <location>
        <begin position="353"/>
        <end position="375"/>
    </location>
</feature>
<dbReference type="PANTHER" id="PTHR33331:SF13">
    <property type="entry name" value="COILED-COIL DOMAIN CONTAINING 162"/>
    <property type="match status" value="1"/>
</dbReference>
<feature type="compositionally biased region" description="Basic and acidic residues" evidence="2">
    <location>
        <begin position="353"/>
        <end position="368"/>
    </location>
</feature>
<dbReference type="WBParaSite" id="SMRG1_77020.1">
    <property type="protein sequence ID" value="SMRG1_77020.1"/>
    <property type="gene ID" value="SMRG1_77020"/>
</dbReference>
<name>A0AA85ACJ1_9TREM</name>